<gene>
    <name evidence="6" type="primary">LOC110797020</name>
</gene>
<sequence>MGLRKIPWGGLLLSRWVFFCILCFKAVCDVPEFSLKFLQGPPQFSPLNSASFSFEASLATTTQSCSDCSFNCKLDDAIASDCGGKNVSFVGLQDGYHSLQVCANASQGVRCASYNWTIDTVHPTAYISASTSFASSLNVTAYISFSEPCNGGGGGFRCLSVNACNLLVYGSGQVIPNTLQIIQPNLKYSIVISLSPDIQYGRAVLVMDRGFCTDNAGNRFIRPINSTFVVHFDRRRVSASLRTHVPEKLLQLGGDTRTVQATNSFKNLKVYLYFTEPVSNTSTEILSAINTTQGMLRPINGSSLANRRFGYMIENIPDVTIITVSLNSSGVISRQGSPVSPVAPAIFLYDSKRPAVRLSTTSKMKTKDSSITVSIKFLKPVFGFNSSHVSVSGGHVESFEEMTKSLYVAIIQAFEGILSVSVAENMTADVAGNPNLASNVLQVRHYSLPMISTIFCIIVTALFVATCLVAGLLTISTASLQSAGAFPRSSSSLTSDPTKNLFRIACYIQVFAFSRWLAVTLPVEYYEFTRGIQWSVPYLCLPWDSDHSQPMGFSPNTSISSHFFRNELNSIAQTVQYVKGNLNKAGVVYGAPLTAMEYRSFFESQNIIPEAEYITGSDSSSRWKDFERSMFWLAIIGGSLIILHIFLLLVLKLRRNSSRVKTYGALVLPRFEIFLIILAVPCICFASAVIIKGKTTAGTIIGVLLLIFTSSFQLALFVFLSYGITLGWLLQYKEVHQVGRKFHWYQELIRVTLGPGKRGQWTWKNPANSIYLTKFGPLFEDLRGPPKYMLSMITGTNHMPVGTIIASEDETEDAEAPFIQKLFGILRIYYTFLESIKRFLLGILAGLYFEKPFSKSPATILLCITSFQLFFLVLKKPYIKKKVQLVEIISIACEMGMFGACLALLDREFSTEAERGIGIFMLSLFLFGFVSLMINEWYALFKQIRKLDTLKKSFLVGLRTAFVGFFLLFVPVKNVDKWMPEDIVERDNREIGRLNSTGNERSSRSSSTTDKPWLKQLREMAKASFKEGSWNAANDPSSSTSKWSEFWRGKSGSSSSTKTPSSDFKSRPKSLYKDLEAIFASK</sequence>
<reference evidence="6" key="2">
    <citation type="submission" date="2025-08" db="UniProtKB">
        <authorList>
            <consortium name="RefSeq"/>
        </authorList>
    </citation>
    <scope>IDENTIFICATION</scope>
    <source>
        <tissue evidence="6">Leaf</tissue>
    </source>
</reference>
<keyword evidence="2" id="KW-1133">Transmembrane helix</keyword>
<dbReference type="Proteomes" id="UP000813463">
    <property type="component" value="Chromosome 5"/>
</dbReference>
<feature type="transmembrane region" description="Helical" evidence="2">
    <location>
        <begin position="885"/>
        <end position="905"/>
    </location>
</feature>
<dbReference type="GeneID" id="110797020"/>
<dbReference type="PANTHER" id="PTHR34677">
    <property type="match status" value="1"/>
</dbReference>
<feature type="domain" description="Bacterial Ig-like" evidence="4">
    <location>
        <begin position="350"/>
        <end position="440"/>
    </location>
</feature>
<evidence type="ECO:0000256" key="2">
    <source>
        <dbReference type="SAM" id="Phobius"/>
    </source>
</evidence>
<dbReference type="Pfam" id="PF19078">
    <property type="entry name" value="Big_12"/>
    <property type="match status" value="1"/>
</dbReference>
<feature type="compositionally biased region" description="Low complexity" evidence="1">
    <location>
        <begin position="1049"/>
        <end position="1062"/>
    </location>
</feature>
<name>A0ABM3QS09_SPIOL</name>
<evidence type="ECO:0000259" key="4">
    <source>
        <dbReference type="Pfam" id="PF19078"/>
    </source>
</evidence>
<feature type="transmembrane region" description="Helical" evidence="2">
    <location>
        <begin position="630"/>
        <end position="651"/>
    </location>
</feature>
<keyword evidence="2" id="KW-0812">Transmembrane</keyword>
<keyword evidence="5" id="KW-1185">Reference proteome</keyword>
<evidence type="ECO:0000256" key="3">
    <source>
        <dbReference type="SAM" id="SignalP"/>
    </source>
</evidence>
<feature type="transmembrane region" description="Helical" evidence="2">
    <location>
        <begin position="697"/>
        <end position="730"/>
    </location>
</feature>
<feature type="chain" id="PRO_5045192681" evidence="3">
    <location>
        <begin position="29"/>
        <end position="1082"/>
    </location>
</feature>
<evidence type="ECO:0000256" key="1">
    <source>
        <dbReference type="SAM" id="MobiDB-lite"/>
    </source>
</evidence>
<feature type="transmembrane region" description="Helical" evidence="2">
    <location>
        <begin position="450"/>
        <end position="480"/>
    </location>
</feature>
<feature type="transmembrane region" description="Helical" evidence="2">
    <location>
        <begin position="671"/>
        <end position="691"/>
    </location>
</feature>
<protein>
    <submittedName>
        <fullName evidence="6">Uncharacterized protein isoform X1</fullName>
    </submittedName>
</protein>
<proteinExistence type="predicted"/>
<feature type="signal peptide" evidence="3">
    <location>
        <begin position="1"/>
        <end position="28"/>
    </location>
</feature>
<reference evidence="5" key="1">
    <citation type="journal article" date="2021" name="Nat. Commun.">
        <title>Genomic analyses provide insights into spinach domestication and the genetic basis of agronomic traits.</title>
        <authorList>
            <person name="Cai X."/>
            <person name="Sun X."/>
            <person name="Xu C."/>
            <person name="Sun H."/>
            <person name="Wang X."/>
            <person name="Ge C."/>
            <person name="Zhang Z."/>
            <person name="Wang Q."/>
            <person name="Fei Z."/>
            <person name="Jiao C."/>
            <person name="Wang Q."/>
        </authorList>
    </citation>
    <scope>NUCLEOTIDE SEQUENCE [LARGE SCALE GENOMIC DNA]</scope>
    <source>
        <strain evidence="5">cv. Varoflay</strain>
    </source>
</reference>
<feature type="transmembrane region" description="Helical" evidence="2">
    <location>
        <begin position="953"/>
        <end position="972"/>
    </location>
</feature>
<organism evidence="5 6">
    <name type="scientific">Spinacia oleracea</name>
    <name type="common">Spinach</name>
    <dbReference type="NCBI Taxonomy" id="3562"/>
    <lineage>
        <taxon>Eukaryota</taxon>
        <taxon>Viridiplantae</taxon>
        <taxon>Streptophyta</taxon>
        <taxon>Embryophyta</taxon>
        <taxon>Tracheophyta</taxon>
        <taxon>Spermatophyta</taxon>
        <taxon>Magnoliopsida</taxon>
        <taxon>eudicotyledons</taxon>
        <taxon>Gunneridae</taxon>
        <taxon>Pentapetalae</taxon>
        <taxon>Caryophyllales</taxon>
        <taxon>Chenopodiaceae</taxon>
        <taxon>Chenopodioideae</taxon>
        <taxon>Anserineae</taxon>
        <taxon>Spinacia</taxon>
    </lineage>
</organism>
<evidence type="ECO:0000313" key="6">
    <source>
        <dbReference type="RefSeq" id="XP_056686160.1"/>
    </source>
</evidence>
<feature type="transmembrane region" description="Helical" evidence="2">
    <location>
        <begin position="855"/>
        <end position="873"/>
    </location>
</feature>
<feature type="region of interest" description="Disordered" evidence="1">
    <location>
        <begin position="1026"/>
        <end position="1068"/>
    </location>
</feature>
<keyword evidence="3" id="KW-0732">Signal</keyword>
<evidence type="ECO:0000313" key="5">
    <source>
        <dbReference type="Proteomes" id="UP000813463"/>
    </source>
</evidence>
<feature type="transmembrane region" description="Helical" evidence="2">
    <location>
        <begin position="917"/>
        <end position="941"/>
    </location>
</feature>
<keyword evidence="2" id="KW-0472">Membrane</keyword>
<dbReference type="RefSeq" id="XP_056686160.1">
    <property type="nucleotide sequence ID" value="XM_056830182.1"/>
</dbReference>
<feature type="compositionally biased region" description="Polar residues" evidence="1">
    <location>
        <begin position="1031"/>
        <end position="1043"/>
    </location>
</feature>
<dbReference type="InterPro" id="IPR044048">
    <property type="entry name" value="Big_12"/>
</dbReference>
<accession>A0ABM3QS09</accession>
<dbReference type="PANTHER" id="PTHR34677:SF1">
    <property type="entry name" value="TRANSMEMBRANE PROTEIN"/>
    <property type="match status" value="1"/>
</dbReference>